<keyword evidence="3" id="KW-1185">Reference proteome</keyword>
<feature type="transmembrane region" description="Helical" evidence="1">
    <location>
        <begin position="9"/>
        <end position="25"/>
    </location>
</feature>
<proteinExistence type="predicted"/>
<dbReference type="InterPro" id="IPR025576">
    <property type="entry name" value="YwiC"/>
</dbReference>
<comment type="caution">
    <text evidence="2">The sequence shown here is derived from an EMBL/GenBank/DDBJ whole genome shotgun (WGS) entry which is preliminary data.</text>
</comment>
<accession>A0ABT2WI93</accession>
<protein>
    <submittedName>
        <fullName evidence="2">YwiC-like family protein</fullName>
    </submittedName>
</protein>
<feature type="transmembrane region" description="Helical" evidence="1">
    <location>
        <begin position="181"/>
        <end position="202"/>
    </location>
</feature>
<feature type="transmembrane region" description="Helical" evidence="1">
    <location>
        <begin position="142"/>
        <end position="160"/>
    </location>
</feature>
<dbReference type="Pfam" id="PF14256">
    <property type="entry name" value="YwiC"/>
    <property type="match status" value="1"/>
</dbReference>
<dbReference type="EMBL" id="JAOUSE010000052">
    <property type="protein sequence ID" value="MCU9595416.1"/>
    <property type="molecule type" value="Genomic_DNA"/>
</dbReference>
<feature type="transmembrane region" description="Helical" evidence="1">
    <location>
        <begin position="87"/>
        <end position="105"/>
    </location>
</feature>
<feature type="transmembrane region" description="Helical" evidence="1">
    <location>
        <begin position="31"/>
        <end position="50"/>
    </location>
</feature>
<evidence type="ECO:0000256" key="1">
    <source>
        <dbReference type="SAM" id="Phobius"/>
    </source>
</evidence>
<keyword evidence="1" id="KW-0812">Transmembrane</keyword>
<evidence type="ECO:0000313" key="3">
    <source>
        <dbReference type="Proteomes" id="UP001208656"/>
    </source>
</evidence>
<feature type="transmembrane region" description="Helical" evidence="1">
    <location>
        <begin position="62"/>
        <end position="81"/>
    </location>
</feature>
<organism evidence="2 3">
    <name type="scientific">Pallidibacillus thermolactis</name>
    <dbReference type="NCBI Taxonomy" id="251051"/>
    <lineage>
        <taxon>Bacteria</taxon>
        <taxon>Bacillati</taxon>
        <taxon>Bacillota</taxon>
        <taxon>Bacilli</taxon>
        <taxon>Bacillales</taxon>
        <taxon>Bacillaceae</taxon>
        <taxon>Pallidibacillus</taxon>
    </lineage>
</organism>
<name>A0ABT2WI93_9BACI</name>
<evidence type="ECO:0000313" key="2">
    <source>
        <dbReference type="EMBL" id="MCU9595416.1"/>
    </source>
</evidence>
<feature type="transmembrane region" description="Helical" evidence="1">
    <location>
        <begin position="117"/>
        <end position="136"/>
    </location>
</feature>
<feature type="transmembrane region" description="Helical" evidence="1">
    <location>
        <begin position="214"/>
        <end position="238"/>
    </location>
</feature>
<reference evidence="2 3" key="1">
    <citation type="submission" date="2022-10" db="EMBL/GenBank/DDBJ databases">
        <title>Description of Fervidibacillus gen. nov. in the family Fervidibacillaceae fam. nov. with two species, Fervidibacillus albus sp. nov., and Fervidibacillus halotolerans sp. nov., isolated from tidal flat sediments.</title>
        <authorList>
            <person name="Kwon K.K."/>
            <person name="Yang S.-H."/>
        </authorList>
    </citation>
    <scope>NUCLEOTIDE SEQUENCE [LARGE SCALE GENOMIC DNA]</scope>
    <source>
        <strain evidence="2 3">DSM 23332</strain>
    </source>
</reference>
<sequence length="239" mass="27610">MKPVIPKQHGAWAMLIIPFLLNVLLGNPKIGHIPLFLAWLFLYLSTYPFLMSLKKTKKQKEFIKSFVFFFLSALLFLLYPLLDEPCLIYFGLAMIPFFYINMYFSKQKQDRALLNDIIAVFIFGIGGLASYFYGTGIIDEKAVLIFLLIFLYFLGTIFYVKTMIREKKNVKYKYVSWAYHIGLQAVFIIIGQFGFALSYLFSTIRAIILYGKKVSIKTIGITEILSSVFFTIIIILVLI</sequence>
<gene>
    <name evidence="2" type="ORF">OEV82_13285</name>
</gene>
<keyword evidence="1" id="KW-0472">Membrane</keyword>
<dbReference type="RefSeq" id="WP_263062162.1">
    <property type="nucleotide sequence ID" value="NZ_JAOUSE010000052.1"/>
</dbReference>
<keyword evidence="1" id="KW-1133">Transmembrane helix</keyword>
<dbReference type="Proteomes" id="UP001208656">
    <property type="component" value="Unassembled WGS sequence"/>
</dbReference>